<evidence type="ECO:0000313" key="2">
    <source>
        <dbReference type="EMBL" id="VVP71066.1"/>
    </source>
</evidence>
<protein>
    <submittedName>
        <fullName evidence="2">Uncharacterized protein</fullName>
    </submittedName>
</protein>
<organism evidence="2 3">
    <name type="scientific">Pseudomonas fluorescens</name>
    <dbReference type="NCBI Taxonomy" id="294"/>
    <lineage>
        <taxon>Bacteria</taxon>
        <taxon>Pseudomonadati</taxon>
        <taxon>Pseudomonadota</taxon>
        <taxon>Gammaproteobacteria</taxon>
        <taxon>Pseudomonadales</taxon>
        <taxon>Pseudomonadaceae</taxon>
        <taxon>Pseudomonas</taxon>
    </lineage>
</organism>
<dbReference type="RefSeq" id="WP_224795396.1">
    <property type="nucleotide sequence ID" value="NZ_CABVJB010000001.1"/>
</dbReference>
<dbReference type="PROSITE" id="PS50005">
    <property type="entry name" value="TPR"/>
    <property type="match status" value="1"/>
</dbReference>
<dbReference type="SMART" id="SM00028">
    <property type="entry name" value="TPR"/>
    <property type="match status" value="1"/>
</dbReference>
<dbReference type="SUPFAM" id="SSF69322">
    <property type="entry name" value="Tricorn protease domain 2"/>
    <property type="match status" value="1"/>
</dbReference>
<sequence length="330" mass="36539">MGIFDWLFKKRNADKPEMGAVRTRSQMVGLEKPFLHVSTMDYGGLYSLSKSKRWAISWRDSDPVARRGGHRESGLGEFVLADLASDVVSTHGKMQRPNNGSVAENGSFSLEDWHFGNTLSGTFSVFDNTGTPIVTKELTANILDSGISRNGKLAYCATANSKTEHSYKIFLFDLETGEELFCVTPRTGGIESYAFDEDRKLLIADVKGVGKFRYDRGGNFVDAENLDKANLNSSDYSRIIRAAEKILNEPDISQSRAREALEAVIRARSLGADANPAWTPNALKLQGLAHEVLDELHEAIQVYEEAIVLNPKIGVKRKLDALKKRVVGRP</sequence>
<accession>A0A5E7R9J5</accession>
<evidence type="ECO:0000256" key="1">
    <source>
        <dbReference type="PROSITE-ProRule" id="PRU00339"/>
    </source>
</evidence>
<gene>
    <name evidence="2" type="ORF">PS922_00804</name>
</gene>
<reference evidence="2 3" key="1">
    <citation type="submission" date="2019-09" db="EMBL/GenBank/DDBJ databases">
        <authorList>
            <person name="Chandra G."/>
            <person name="Truman W A."/>
        </authorList>
    </citation>
    <scope>NUCLEOTIDE SEQUENCE [LARGE SCALE GENOMIC DNA]</scope>
    <source>
        <strain evidence="2">PS922</strain>
    </source>
</reference>
<dbReference type="EMBL" id="CABVJB010000001">
    <property type="protein sequence ID" value="VVP71066.1"/>
    <property type="molecule type" value="Genomic_DNA"/>
</dbReference>
<dbReference type="InterPro" id="IPR019734">
    <property type="entry name" value="TPR_rpt"/>
</dbReference>
<feature type="repeat" description="TPR" evidence="1">
    <location>
        <begin position="280"/>
        <end position="313"/>
    </location>
</feature>
<dbReference type="InterPro" id="IPR011990">
    <property type="entry name" value="TPR-like_helical_dom_sf"/>
</dbReference>
<name>A0A5E7R9J5_PSEFL</name>
<dbReference type="AlphaFoldDB" id="A0A5E7R9J5"/>
<dbReference type="SUPFAM" id="SSF48452">
    <property type="entry name" value="TPR-like"/>
    <property type="match status" value="1"/>
</dbReference>
<proteinExistence type="predicted"/>
<evidence type="ECO:0000313" key="3">
    <source>
        <dbReference type="Proteomes" id="UP000325565"/>
    </source>
</evidence>
<dbReference type="Proteomes" id="UP000325565">
    <property type="component" value="Unassembled WGS sequence"/>
</dbReference>
<keyword evidence="1" id="KW-0802">TPR repeat</keyword>